<gene>
    <name evidence="1" type="ORF">BJF96_g4968</name>
</gene>
<name>A0AA44WIN4_VERDA</name>
<proteinExistence type="predicted"/>
<comment type="caution">
    <text evidence="1">The sequence shown here is derived from an EMBL/GenBank/DDBJ whole genome shotgun (WGS) entry which is preliminary data.</text>
</comment>
<protein>
    <submittedName>
        <fullName evidence="1">Uncharacterized protein</fullName>
    </submittedName>
</protein>
<reference evidence="1 2" key="1">
    <citation type="submission" date="2017-12" db="EMBL/GenBank/DDBJ databases">
        <title>Comparative genomics yields insights into virulence evolution of Verticillium dahliae.</title>
        <authorList>
            <person name="Fan R."/>
            <person name="Armitage A.D."/>
            <person name="Cascant-Lopez E."/>
            <person name="Sobczyk M."/>
            <person name="Cockerton H.M."/>
            <person name="Harrison R.J."/>
        </authorList>
    </citation>
    <scope>NUCLEOTIDE SEQUENCE [LARGE SCALE GENOMIC DNA]</scope>
    <source>
        <strain evidence="1 2">12008</strain>
    </source>
</reference>
<organism evidence="1 2">
    <name type="scientific">Verticillium dahliae</name>
    <name type="common">Verticillium wilt</name>
    <dbReference type="NCBI Taxonomy" id="27337"/>
    <lineage>
        <taxon>Eukaryota</taxon>
        <taxon>Fungi</taxon>
        <taxon>Dikarya</taxon>
        <taxon>Ascomycota</taxon>
        <taxon>Pezizomycotina</taxon>
        <taxon>Sordariomycetes</taxon>
        <taxon>Hypocreomycetidae</taxon>
        <taxon>Glomerellales</taxon>
        <taxon>Plectosphaerellaceae</taxon>
        <taxon>Verticillium</taxon>
    </lineage>
</organism>
<accession>A0AA44WIN4</accession>
<dbReference type="AlphaFoldDB" id="A0AA44WIN4"/>
<dbReference type="EMBL" id="MPSH01000015">
    <property type="protein sequence ID" value="PNH31772.1"/>
    <property type="molecule type" value="Genomic_DNA"/>
</dbReference>
<dbReference type="Proteomes" id="UP000236305">
    <property type="component" value="Unassembled WGS sequence"/>
</dbReference>
<evidence type="ECO:0000313" key="2">
    <source>
        <dbReference type="Proteomes" id="UP000236305"/>
    </source>
</evidence>
<sequence>MAFRQHGKVKTHSFLSLPYAHVMHTIAQSEADFARDTTMIEAEPTINGEPYV</sequence>
<evidence type="ECO:0000313" key="1">
    <source>
        <dbReference type="EMBL" id="PNH31772.1"/>
    </source>
</evidence>